<evidence type="ECO:0000256" key="2">
    <source>
        <dbReference type="PIRNR" id="PIRNR037226"/>
    </source>
</evidence>
<dbReference type="AlphaFoldDB" id="A0A9W8GCQ3"/>
<organism evidence="4 5">
    <name type="scientific">Coemansia spiralis</name>
    <dbReference type="NCBI Taxonomy" id="417178"/>
    <lineage>
        <taxon>Eukaryota</taxon>
        <taxon>Fungi</taxon>
        <taxon>Fungi incertae sedis</taxon>
        <taxon>Zoopagomycota</taxon>
        <taxon>Kickxellomycotina</taxon>
        <taxon>Kickxellomycetes</taxon>
        <taxon>Kickxellales</taxon>
        <taxon>Kickxellaceae</taxon>
        <taxon>Coemansia</taxon>
    </lineage>
</organism>
<dbReference type="InterPro" id="IPR017439">
    <property type="entry name" value="Amidohydrolase"/>
</dbReference>
<protein>
    <recommendedName>
        <fullName evidence="2">Peptidase M20 domain-containing protein 2</fullName>
    </recommendedName>
</protein>
<dbReference type="Gene3D" id="3.40.630.10">
    <property type="entry name" value="Zn peptidases"/>
    <property type="match status" value="1"/>
</dbReference>
<dbReference type="PANTHER" id="PTHR30575:SF0">
    <property type="entry name" value="XAA-ARG DIPEPTIDASE"/>
    <property type="match status" value="1"/>
</dbReference>
<evidence type="ECO:0000256" key="1">
    <source>
        <dbReference type="ARBA" id="ARBA00006247"/>
    </source>
</evidence>
<dbReference type="PANTHER" id="PTHR30575">
    <property type="entry name" value="PEPTIDASE M20"/>
    <property type="match status" value="1"/>
</dbReference>
<dbReference type="SUPFAM" id="SSF53187">
    <property type="entry name" value="Zn-dependent exopeptidases"/>
    <property type="match status" value="1"/>
</dbReference>
<dbReference type="InterPro" id="IPR036264">
    <property type="entry name" value="Bact_exopeptidase_dim_dom"/>
</dbReference>
<evidence type="ECO:0000313" key="4">
    <source>
        <dbReference type="EMBL" id="KAJ2679830.1"/>
    </source>
</evidence>
<dbReference type="Proteomes" id="UP001151518">
    <property type="component" value="Unassembled WGS sequence"/>
</dbReference>
<reference evidence="4" key="1">
    <citation type="submission" date="2022-07" db="EMBL/GenBank/DDBJ databases">
        <title>Phylogenomic reconstructions and comparative analyses of Kickxellomycotina fungi.</title>
        <authorList>
            <person name="Reynolds N.K."/>
            <person name="Stajich J.E."/>
            <person name="Barry K."/>
            <person name="Grigoriev I.V."/>
            <person name="Crous P."/>
            <person name="Smith M.E."/>
        </authorList>
    </citation>
    <scope>NUCLEOTIDE SEQUENCE</scope>
    <source>
        <strain evidence="4">NRRL 3115</strain>
    </source>
</reference>
<dbReference type="InterPro" id="IPR002933">
    <property type="entry name" value="Peptidase_M20"/>
</dbReference>
<dbReference type="NCBIfam" id="TIGR01891">
    <property type="entry name" value="amidohydrolases"/>
    <property type="match status" value="1"/>
</dbReference>
<dbReference type="EMBL" id="JANBTW010000009">
    <property type="protein sequence ID" value="KAJ2679830.1"/>
    <property type="molecule type" value="Genomic_DNA"/>
</dbReference>
<dbReference type="SUPFAM" id="SSF55031">
    <property type="entry name" value="Bacterial exopeptidase dimerisation domain"/>
    <property type="match status" value="1"/>
</dbReference>
<evidence type="ECO:0000259" key="3">
    <source>
        <dbReference type="Pfam" id="PF07687"/>
    </source>
</evidence>
<proteinExistence type="inferred from homology"/>
<dbReference type="OrthoDB" id="6119954at2759"/>
<dbReference type="PIRSF" id="PIRSF037226">
    <property type="entry name" value="Amidohydrolase_ACY1L2_prd"/>
    <property type="match status" value="1"/>
</dbReference>
<comment type="caution">
    <text evidence="4">The sequence shown here is derived from an EMBL/GenBank/DDBJ whole genome shotgun (WGS) entry which is preliminary data.</text>
</comment>
<dbReference type="InterPro" id="IPR011650">
    <property type="entry name" value="Peptidase_M20_dimer"/>
</dbReference>
<dbReference type="Pfam" id="PF07687">
    <property type="entry name" value="M20_dimer"/>
    <property type="match status" value="1"/>
</dbReference>
<sequence>MLTPIDEIISKAIDAASDDLRKLSLLIHGHPELALKEEKACAALTKYLKESGYAVEHGAGGLDTAFVATHGEGGLTIGFCSEYDALPGIGHACGHNLIAIAGVAMFLATVEVAKQCRLPAVVKLFGTPAEESVGGKVAMLKEGVFDGCDLLMMLHPTAGYSGMWHSQCSLSMQIEYFGKAAHAALDPWDGVNAGSAATIALNTLGVLREQLKPSWRMHGIITSGGQAANIIPDYSCIEYTIRTQWERELEVLRARVLNAFESAALATGCTHNVTEELAYLDNQDNSVLGKMYEEIMQKEYGGEPVRGVGASSDFGNLSHRFISLHGMYELAGNHVPNHTKEFTRDAATVKAHERTLFAAKAMACIAARCMVDKDFWERVRKDFDQRKAV</sequence>
<dbReference type="Gene3D" id="3.30.70.360">
    <property type="match status" value="1"/>
</dbReference>
<dbReference type="CDD" id="cd05672">
    <property type="entry name" value="M20_ACY1L2-like"/>
    <property type="match status" value="1"/>
</dbReference>
<dbReference type="FunFam" id="3.30.70.360:FF:000004">
    <property type="entry name" value="Peptidase M20 domain-containing protein 2"/>
    <property type="match status" value="1"/>
</dbReference>
<dbReference type="Pfam" id="PF01546">
    <property type="entry name" value="Peptidase_M20"/>
    <property type="match status" value="1"/>
</dbReference>
<dbReference type="InterPro" id="IPR017144">
    <property type="entry name" value="Xaa-Arg_dipeptidase"/>
</dbReference>
<dbReference type="GO" id="GO:0016805">
    <property type="term" value="F:dipeptidase activity"/>
    <property type="evidence" value="ECO:0007669"/>
    <property type="project" value="InterPro"/>
</dbReference>
<dbReference type="InterPro" id="IPR052030">
    <property type="entry name" value="Peptidase_M20/M20A_hydrolases"/>
</dbReference>
<gene>
    <name evidence="4" type="ORF">GGI25_001282</name>
</gene>
<evidence type="ECO:0000313" key="5">
    <source>
        <dbReference type="Proteomes" id="UP001151518"/>
    </source>
</evidence>
<accession>A0A9W8GCQ3</accession>
<name>A0A9W8GCQ3_9FUNG</name>
<comment type="similarity">
    <text evidence="1 2">Belongs to the peptidase M20A family.</text>
</comment>
<feature type="domain" description="Peptidase M20 dimerisation" evidence="3">
    <location>
        <begin position="169"/>
        <end position="264"/>
    </location>
</feature>